<dbReference type="Proteomes" id="UP000183083">
    <property type="component" value="Unassembled WGS sequence"/>
</dbReference>
<dbReference type="RefSeq" id="WP_074908298.1">
    <property type="nucleotide sequence ID" value="NZ_FOVV01000008.1"/>
</dbReference>
<evidence type="ECO:0000256" key="1">
    <source>
        <dbReference type="SAM" id="Coils"/>
    </source>
</evidence>
<feature type="coiled-coil region" evidence="1">
    <location>
        <begin position="507"/>
        <end position="551"/>
    </location>
</feature>
<dbReference type="InterPro" id="IPR027417">
    <property type="entry name" value="P-loop_NTPase"/>
</dbReference>
<evidence type="ECO:0008006" key="4">
    <source>
        <dbReference type="Google" id="ProtNLM"/>
    </source>
</evidence>
<dbReference type="InterPro" id="IPR016195">
    <property type="entry name" value="Pol/histidinol_Pase-like"/>
</dbReference>
<dbReference type="AlphaFoldDB" id="A0AB38BUL0"/>
<keyword evidence="1" id="KW-0175">Coiled coil</keyword>
<sequence>MNKTYPKGSEWRKWDLHVHTPASVLRSEFGQDWDRYVTELFTRAIAAGVSAIGVTDYYLPEGYKILRRDYLDKPEKMQELFDAETLLAINEIKMFPNIEFRINKLVIGKEADLSWNRKVNYHVLLSDEIPVEKIESDFISQIQIFFNATVGSQIERRPLTRSNLEELGQRLIAEHPPFATSGSALFVGMMCASVDEDEISRLLNQNAFFKDRYLTALPCDEDLSDVNWNSQGHNLRKNLIKQAHFIFSSNQKTAAFFLGGKEKTSFIKEFGAIKACLWGSDAHKWDELFNPAKNRHTWVKGDLTFSGLKQVIYDPSSRVAIQELSPQQKSPYQTIEKVRFLNNGQQKLFSEKWQELNPDLNTIIGGKSSGKSLLLYHIARAVNAEEVDSKMQLAKASTYTGLPSLDFEACWSNGDISRLSEISEKKPITYIPQLYINHLAEEDGRSQLNTLVQDILLQNSTFQQFSETQERKIVTTNKDINQKIESFFELRAKYGSLNKEAEAIGTRPAITAEIERLQSEIKTLREKSGFSDSEEQKYKRLSTRKSSLEKREAIISKIEIGSQQIAASVTSRFNAQIETLKDLILADIDLPGDSTFTSNALNSLERKLLNAVENFKQELSRSVQNTPILNIKIATESSEIDKTLQPLLIKITDQATLDLATKKLKAEEGKLKQLDDIAEKQTSIKTQGLDCKQELSDLYTQLIKTYYDYAKETSKPDYQFEEDIAVSAEVLLNEDKFNEFSLLFDRRGNMSNLLGDLALPTGELNFNIETHAECIASTHSTYIKKINIPAIRKGIEDIEVIRKLYSDCFYINYVVHYKSDDIATMSPGKRGLVLLNLILHLSNASHPILIDQPEDNLDNRTIYDQLKDFIRQKKRKRQIIMVTHNANLVVAADAECIIVANQAGQQSDTTVDNYRFDYFSGSLECSYEAPLIGGPLRSQGIRQHVCEILEGGVTAFKERELKYGFKI</sequence>
<accession>A0AB38BUL0</accession>
<dbReference type="Gene3D" id="3.40.50.300">
    <property type="entry name" value="P-loop containing nucleotide triphosphate hydrolases"/>
    <property type="match status" value="1"/>
</dbReference>
<protein>
    <recommendedName>
        <fullName evidence="4">DNA repair protein</fullName>
    </recommendedName>
</protein>
<dbReference type="SUPFAM" id="SSF52540">
    <property type="entry name" value="P-loop containing nucleoside triphosphate hydrolases"/>
    <property type="match status" value="1"/>
</dbReference>
<evidence type="ECO:0000313" key="2">
    <source>
        <dbReference type="EMBL" id="SFO13112.1"/>
    </source>
</evidence>
<evidence type="ECO:0000313" key="3">
    <source>
        <dbReference type="Proteomes" id="UP000183083"/>
    </source>
</evidence>
<gene>
    <name evidence="2" type="ORF">SAMN05444065_1085</name>
</gene>
<dbReference type="InterPro" id="IPR054787">
    <property type="entry name" value="TrlF_ATPase"/>
</dbReference>
<reference evidence="2 3" key="1">
    <citation type="submission" date="2016-10" db="EMBL/GenBank/DDBJ databases">
        <authorList>
            <person name="Varghese N."/>
            <person name="Submissions S."/>
        </authorList>
    </citation>
    <scope>NUCLEOTIDE SEQUENCE [LARGE SCALE GENOMIC DNA]</scope>
    <source>
        <strain evidence="2 3">BS0292</strain>
    </source>
</reference>
<dbReference type="SUPFAM" id="SSF89550">
    <property type="entry name" value="PHP domain-like"/>
    <property type="match status" value="1"/>
</dbReference>
<dbReference type="EMBL" id="FOVV01000008">
    <property type="protein sequence ID" value="SFO13112.1"/>
    <property type="molecule type" value="Genomic_DNA"/>
</dbReference>
<organism evidence="2 3">
    <name type="scientific">Pseudomonas syringae</name>
    <dbReference type="NCBI Taxonomy" id="317"/>
    <lineage>
        <taxon>Bacteria</taxon>
        <taxon>Pseudomonadati</taxon>
        <taxon>Pseudomonadota</taxon>
        <taxon>Gammaproteobacteria</taxon>
        <taxon>Pseudomonadales</taxon>
        <taxon>Pseudomonadaceae</taxon>
        <taxon>Pseudomonas</taxon>
    </lineage>
</organism>
<name>A0AB38BUL0_PSESX</name>
<dbReference type="Gene3D" id="3.20.20.140">
    <property type="entry name" value="Metal-dependent hydrolases"/>
    <property type="match status" value="1"/>
</dbReference>
<proteinExistence type="predicted"/>
<dbReference type="NCBIfam" id="NF045780">
    <property type="entry name" value="TrlF_fam_ATP"/>
    <property type="match status" value="1"/>
</dbReference>
<comment type="caution">
    <text evidence="2">The sequence shown here is derived from an EMBL/GenBank/DDBJ whole genome shotgun (WGS) entry which is preliminary data.</text>
</comment>